<gene>
    <name evidence="1" type="ORF">J07HQW1_01974</name>
</gene>
<dbReference type="EMBL" id="KE356560">
    <property type="protein sequence ID" value="ERG91940.1"/>
    <property type="molecule type" value="Genomic_DNA"/>
</dbReference>
<proteinExistence type="predicted"/>
<dbReference type="Proteomes" id="UP000030649">
    <property type="component" value="Unassembled WGS sequence"/>
</dbReference>
<dbReference type="PANTHER" id="PTHR35175:SF2">
    <property type="entry name" value="DUF1289 DOMAIN-CONTAINING PROTEIN"/>
    <property type="match status" value="1"/>
</dbReference>
<dbReference type="PANTHER" id="PTHR35175">
    <property type="entry name" value="DUF1289 DOMAIN-CONTAINING PROTEIN"/>
    <property type="match status" value="1"/>
</dbReference>
<reference evidence="1 2" key="1">
    <citation type="journal article" date="2013" name="PLoS ONE">
        <title>Assembly-driven community genomics of a hypersaline microbial ecosystem.</title>
        <authorList>
            <person name="Podell S."/>
            <person name="Ugalde J.A."/>
            <person name="Narasingarao P."/>
            <person name="Banfield J.F."/>
            <person name="Heidelberg K.B."/>
            <person name="Allen E.E."/>
        </authorList>
    </citation>
    <scope>NUCLEOTIDE SEQUENCE [LARGE SCALE GENOMIC DNA]</scope>
    <source>
        <strain evidence="2">J07HQW1</strain>
    </source>
</reference>
<name>U1N5Q1_9EURY</name>
<dbReference type="InterPro" id="IPR010710">
    <property type="entry name" value="DUF1289"/>
</dbReference>
<dbReference type="AlphaFoldDB" id="U1N5Q1"/>
<accession>U1N5Q1</accession>
<organism evidence="1 2">
    <name type="scientific">Haloquadratum walsbyi J07HQW1</name>
    <dbReference type="NCBI Taxonomy" id="1238424"/>
    <lineage>
        <taxon>Archaea</taxon>
        <taxon>Methanobacteriati</taxon>
        <taxon>Methanobacteriota</taxon>
        <taxon>Stenosarchaea group</taxon>
        <taxon>Halobacteria</taxon>
        <taxon>Halobacteriales</taxon>
        <taxon>Haloferacaceae</taxon>
        <taxon>Haloquadratum</taxon>
    </lineage>
</organism>
<sequence length="59" mass="6599">MGEINTPCIGVCNIDNSKNACANCGRTLDQITIWAEMTPSERQRVIEQLEEMNYPNPDA</sequence>
<evidence type="ECO:0000313" key="1">
    <source>
        <dbReference type="EMBL" id="ERG91940.1"/>
    </source>
</evidence>
<dbReference type="HOGENOM" id="CLU_162538_6_2_2"/>
<evidence type="ECO:0000313" key="2">
    <source>
        <dbReference type="Proteomes" id="UP000030649"/>
    </source>
</evidence>
<dbReference type="Pfam" id="PF06945">
    <property type="entry name" value="DUF1289"/>
    <property type="match status" value="1"/>
</dbReference>
<protein>
    <submittedName>
        <fullName evidence="1">Putative Fe-S protein</fullName>
    </submittedName>
</protein>